<dbReference type="Gene3D" id="2.20.200.10">
    <property type="entry name" value="Outer membrane efflux proteins (OEP)"/>
    <property type="match status" value="1"/>
</dbReference>
<proteinExistence type="inferred from homology"/>
<feature type="signal peptide" evidence="2">
    <location>
        <begin position="1"/>
        <end position="21"/>
    </location>
</feature>
<dbReference type="InterPro" id="IPR010131">
    <property type="entry name" value="MdtP/NodT-like"/>
</dbReference>
<dbReference type="PROSITE" id="PS51257">
    <property type="entry name" value="PROKAR_LIPOPROTEIN"/>
    <property type="match status" value="1"/>
</dbReference>
<protein>
    <submittedName>
        <fullName evidence="3">Multidrug transporter</fullName>
    </submittedName>
</protein>
<gene>
    <name evidence="3" type="ORF">DEH84_15290</name>
</gene>
<dbReference type="InterPro" id="IPR003423">
    <property type="entry name" value="OMP_efflux"/>
</dbReference>
<dbReference type="PANTHER" id="PTHR30203:SF32">
    <property type="entry name" value="CATION EFFLUX SYSTEM PROTEIN CUSC"/>
    <property type="match status" value="1"/>
</dbReference>
<reference evidence="3 4" key="1">
    <citation type="submission" date="2018-05" db="EMBL/GenBank/DDBJ databases">
        <title>complete genome sequence of Aquabacterium olei NBRC 110486.</title>
        <authorList>
            <person name="Tang B."/>
            <person name="Chang J."/>
            <person name="Zhang L."/>
            <person name="Yang H."/>
        </authorList>
    </citation>
    <scope>NUCLEOTIDE SEQUENCE [LARGE SCALE GENOMIC DNA]</scope>
    <source>
        <strain evidence="3 4">NBRC 110486</strain>
    </source>
</reference>
<dbReference type="OrthoDB" id="9770517at2"/>
<evidence type="ECO:0000313" key="3">
    <source>
        <dbReference type="EMBL" id="AWI54634.1"/>
    </source>
</evidence>
<evidence type="ECO:0000256" key="1">
    <source>
        <dbReference type="ARBA" id="ARBA00007613"/>
    </source>
</evidence>
<feature type="chain" id="PRO_5016014457" evidence="2">
    <location>
        <begin position="22"/>
        <end position="506"/>
    </location>
</feature>
<dbReference type="KEGG" id="aon:DEH84_15290"/>
<name>A0A2U8FW31_9BURK</name>
<dbReference type="GO" id="GO:0015562">
    <property type="term" value="F:efflux transmembrane transporter activity"/>
    <property type="evidence" value="ECO:0007669"/>
    <property type="project" value="InterPro"/>
</dbReference>
<sequence>MTDKALFLRPATMLAAVLALAGCSLTPEYQRPPLAVPATLPAAATASAPAAAPATAVADLPWQRYFPDTRLQQLIGLALDGNRDLRVAALNIEALRAAYAIQDADRFPSVNGVANAARQRATSRPFAYGNSVQAGVSISAFELDLFGRVRALSEAAGAQLMASESARRATHISLVASVASTWYTLWADRWQLALAEQTLATRESSLKLQQLKFDNGVLNELDLRTAQSLVEAARVTRAQAQRQWAQDLSALEVLLGRSAPADLLPPPVDVGIPAAQAGGQTTAQADALAQTVSRSLWPELAELPVGLSSDVLLQRPDIVQAEQNLVAANANVGAARAARFPRISLTASLGVASTSLAGLFNDGLLGAAIAPGVTVPLLDWGRTAAGVNSAVARRDIALAQYDRTVQSAFKDVADALVARQTWTEQAQAQRAQTEAEATRLRLSTLRYESGVASQLDLLDAQRALFASQQNLITAQLARQQAHIAVYRSLGGGWETTASQQAATSAR</sequence>
<dbReference type="SUPFAM" id="SSF56954">
    <property type="entry name" value="Outer membrane efflux proteins (OEP)"/>
    <property type="match status" value="1"/>
</dbReference>
<keyword evidence="2" id="KW-0732">Signal</keyword>
<dbReference type="EMBL" id="CP029210">
    <property type="protein sequence ID" value="AWI54634.1"/>
    <property type="molecule type" value="Genomic_DNA"/>
</dbReference>
<comment type="similarity">
    <text evidence="1">Belongs to the outer membrane factor (OMF) (TC 1.B.17) family.</text>
</comment>
<dbReference type="PANTHER" id="PTHR30203">
    <property type="entry name" value="OUTER MEMBRANE CATION EFFLUX PROTEIN"/>
    <property type="match status" value="1"/>
</dbReference>
<dbReference type="Gene3D" id="1.20.1600.10">
    <property type="entry name" value="Outer membrane efflux proteins (OEP)"/>
    <property type="match status" value="1"/>
</dbReference>
<accession>A0A2U8FW31</accession>
<dbReference type="RefSeq" id="WP_109037625.1">
    <property type="nucleotide sequence ID" value="NZ_CP029210.1"/>
</dbReference>
<keyword evidence="4" id="KW-1185">Reference proteome</keyword>
<dbReference type="Proteomes" id="UP000244892">
    <property type="component" value="Chromosome"/>
</dbReference>
<dbReference type="AlphaFoldDB" id="A0A2U8FW31"/>
<dbReference type="Pfam" id="PF02321">
    <property type="entry name" value="OEP"/>
    <property type="match status" value="2"/>
</dbReference>
<evidence type="ECO:0000256" key="2">
    <source>
        <dbReference type="SAM" id="SignalP"/>
    </source>
</evidence>
<evidence type="ECO:0000313" key="4">
    <source>
        <dbReference type="Proteomes" id="UP000244892"/>
    </source>
</evidence>
<organism evidence="3 4">
    <name type="scientific">Aquabacterium olei</name>
    <dbReference type="NCBI Taxonomy" id="1296669"/>
    <lineage>
        <taxon>Bacteria</taxon>
        <taxon>Pseudomonadati</taxon>
        <taxon>Pseudomonadota</taxon>
        <taxon>Betaproteobacteria</taxon>
        <taxon>Burkholderiales</taxon>
        <taxon>Aquabacterium</taxon>
    </lineage>
</organism>